<keyword evidence="2" id="KW-1185">Reference proteome</keyword>
<evidence type="ECO:0000313" key="1">
    <source>
        <dbReference type="EMBL" id="PRP78498.1"/>
    </source>
</evidence>
<proteinExistence type="predicted"/>
<organism evidence="1 2">
    <name type="scientific">Planoprotostelium fungivorum</name>
    <dbReference type="NCBI Taxonomy" id="1890364"/>
    <lineage>
        <taxon>Eukaryota</taxon>
        <taxon>Amoebozoa</taxon>
        <taxon>Evosea</taxon>
        <taxon>Variosea</taxon>
        <taxon>Cavosteliida</taxon>
        <taxon>Cavosteliaceae</taxon>
        <taxon>Planoprotostelium</taxon>
    </lineage>
</organism>
<dbReference type="InParanoid" id="A0A2P6N3G4"/>
<accession>A0A2P6N3G4</accession>
<name>A0A2P6N3G4_9EUKA</name>
<dbReference type="EMBL" id="MDYQ01000220">
    <property type="protein sequence ID" value="PRP78498.1"/>
    <property type="molecule type" value="Genomic_DNA"/>
</dbReference>
<protein>
    <submittedName>
        <fullName evidence="1">Uncharacterized protein</fullName>
    </submittedName>
</protein>
<sequence length="136" mass="15380">MNQPEDRETKCSVQAYDFSFETVRSGAVDNTDPRTRMGSEMFHNKHGPALPKSGDDLVERLPVRDQGLWKLKLTRSDDTLAENDLDLELSDKSDLRVACILTDSPTTYSRRAAIKDIQFKLLTAKLFHSTVNVHLS</sequence>
<evidence type="ECO:0000313" key="2">
    <source>
        <dbReference type="Proteomes" id="UP000241769"/>
    </source>
</evidence>
<reference evidence="1 2" key="1">
    <citation type="journal article" date="2018" name="Genome Biol. Evol.">
        <title>Multiple Roots of Fruiting Body Formation in Amoebozoa.</title>
        <authorList>
            <person name="Hillmann F."/>
            <person name="Forbes G."/>
            <person name="Novohradska S."/>
            <person name="Ferling I."/>
            <person name="Riege K."/>
            <person name="Groth M."/>
            <person name="Westermann M."/>
            <person name="Marz M."/>
            <person name="Spaller T."/>
            <person name="Winckler T."/>
            <person name="Schaap P."/>
            <person name="Glockner G."/>
        </authorList>
    </citation>
    <scope>NUCLEOTIDE SEQUENCE [LARGE SCALE GENOMIC DNA]</scope>
    <source>
        <strain evidence="1 2">Jena</strain>
    </source>
</reference>
<dbReference type="AlphaFoldDB" id="A0A2P6N3G4"/>
<comment type="caution">
    <text evidence="1">The sequence shown here is derived from an EMBL/GenBank/DDBJ whole genome shotgun (WGS) entry which is preliminary data.</text>
</comment>
<gene>
    <name evidence="1" type="ORF">PROFUN_13573</name>
</gene>
<dbReference type="Proteomes" id="UP000241769">
    <property type="component" value="Unassembled WGS sequence"/>
</dbReference>